<evidence type="ECO:0000256" key="7">
    <source>
        <dbReference type="SAM" id="Phobius"/>
    </source>
</evidence>
<dbReference type="GO" id="GO:0005743">
    <property type="term" value="C:mitochondrial inner membrane"/>
    <property type="evidence" value="ECO:0007669"/>
    <property type="project" value="UniProtKB-SubCell"/>
</dbReference>
<reference evidence="8 9" key="1">
    <citation type="submission" date="2019-03" db="EMBL/GenBank/DDBJ databases">
        <title>Sequencing 23 genomes of Wallemia ichthyophaga.</title>
        <authorList>
            <person name="Gostincar C."/>
        </authorList>
    </citation>
    <scope>NUCLEOTIDE SEQUENCE [LARGE SCALE GENOMIC DNA]</scope>
    <source>
        <strain evidence="8 9">EXF-5753</strain>
    </source>
</reference>
<evidence type="ECO:0000256" key="2">
    <source>
        <dbReference type="ARBA" id="ARBA00004673"/>
    </source>
</evidence>
<evidence type="ECO:0000256" key="3">
    <source>
        <dbReference type="ARBA" id="ARBA00010514"/>
    </source>
</evidence>
<dbReference type="EMBL" id="SPNW01000025">
    <property type="protein sequence ID" value="TIA89676.1"/>
    <property type="molecule type" value="Genomic_DNA"/>
</dbReference>
<dbReference type="Pfam" id="PF02935">
    <property type="entry name" value="COX7C"/>
    <property type="match status" value="1"/>
</dbReference>
<evidence type="ECO:0000256" key="6">
    <source>
        <dbReference type="ARBA" id="ARBA00023136"/>
    </source>
</evidence>
<feature type="non-terminal residue" evidence="8">
    <location>
        <position position="1"/>
    </location>
</feature>
<dbReference type="InterPro" id="IPR004202">
    <property type="entry name" value="COX7C/Cox8"/>
</dbReference>
<organism evidence="8 9">
    <name type="scientific">Wallemia hederae</name>
    <dbReference type="NCBI Taxonomy" id="1540922"/>
    <lineage>
        <taxon>Eukaryota</taxon>
        <taxon>Fungi</taxon>
        <taxon>Dikarya</taxon>
        <taxon>Basidiomycota</taxon>
        <taxon>Wallemiomycotina</taxon>
        <taxon>Wallemiomycetes</taxon>
        <taxon>Wallemiales</taxon>
        <taxon>Wallemiaceae</taxon>
        <taxon>Wallemia</taxon>
    </lineage>
</organism>
<evidence type="ECO:0000313" key="9">
    <source>
        <dbReference type="Proteomes" id="UP000310189"/>
    </source>
</evidence>
<sequence length="110" mass="11747">AAASAPSALFPVRRSASAYAGAGRRRRRRVNCVYIRPVLTPSPPTTTTMLARPALRQLASAPKGVRAIHIENKVHDTMPFRTNGGGFGLKLAVGSVIGFGTPFFAAWYHG</sequence>
<keyword evidence="9" id="KW-1185">Reference proteome</keyword>
<comment type="similarity">
    <text evidence="3">Belongs to the cytochrome c oxidase VIIc family.</text>
</comment>
<dbReference type="GO" id="GO:0006123">
    <property type="term" value="P:mitochondrial electron transport, cytochrome c to oxygen"/>
    <property type="evidence" value="ECO:0007669"/>
    <property type="project" value="InterPro"/>
</dbReference>
<comment type="caution">
    <text evidence="8">The sequence shown here is derived from an EMBL/GenBank/DDBJ whole genome shotgun (WGS) entry which is preliminary data.</text>
</comment>
<comment type="pathway">
    <text evidence="2">Energy metabolism; oxidative phosphorylation.</text>
</comment>
<keyword evidence="7" id="KW-1133">Transmembrane helix</keyword>
<proteinExistence type="inferred from homology"/>
<dbReference type="Gene3D" id="4.10.49.10">
    <property type="entry name" value="Cytochrome c oxidase subunit VIIc"/>
    <property type="match status" value="1"/>
</dbReference>
<gene>
    <name evidence="8" type="ORF">E3P99_01949</name>
</gene>
<evidence type="ECO:0000256" key="5">
    <source>
        <dbReference type="ARBA" id="ARBA00023128"/>
    </source>
</evidence>
<dbReference type="GO" id="GO:0045277">
    <property type="term" value="C:respiratory chain complex IV"/>
    <property type="evidence" value="ECO:0007669"/>
    <property type="project" value="InterPro"/>
</dbReference>
<keyword evidence="5" id="KW-0496">Mitochondrion</keyword>
<evidence type="ECO:0000256" key="4">
    <source>
        <dbReference type="ARBA" id="ARBA00022792"/>
    </source>
</evidence>
<dbReference type="OrthoDB" id="9974841at2759"/>
<dbReference type="AlphaFoldDB" id="A0A4T0FS23"/>
<evidence type="ECO:0000313" key="8">
    <source>
        <dbReference type="EMBL" id="TIA89676.1"/>
    </source>
</evidence>
<protein>
    <submittedName>
        <fullName evidence="8">Uncharacterized protein</fullName>
    </submittedName>
</protein>
<name>A0A4T0FS23_9BASI</name>
<keyword evidence="6 7" id="KW-0472">Membrane</keyword>
<accession>A0A4T0FS23</accession>
<keyword evidence="4" id="KW-0999">Mitochondrion inner membrane</keyword>
<comment type="subcellular location">
    <subcellularLocation>
        <location evidence="1">Mitochondrion inner membrane</location>
        <topology evidence="1">Single-pass membrane protein</topology>
    </subcellularLocation>
</comment>
<keyword evidence="7" id="KW-0812">Transmembrane</keyword>
<dbReference type="InterPro" id="IPR036636">
    <property type="entry name" value="COX7C/Cox8_sf"/>
</dbReference>
<evidence type="ECO:0000256" key="1">
    <source>
        <dbReference type="ARBA" id="ARBA00004434"/>
    </source>
</evidence>
<feature type="transmembrane region" description="Helical" evidence="7">
    <location>
        <begin position="87"/>
        <end position="108"/>
    </location>
</feature>
<dbReference type="UniPathway" id="UPA00705"/>
<dbReference type="Proteomes" id="UP000310189">
    <property type="component" value="Unassembled WGS sequence"/>
</dbReference>